<proteinExistence type="predicted"/>
<reference evidence="1 2" key="1">
    <citation type="submission" date="2018-02" db="EMBL/GenBank/DDBJ databases">
        <title>Genome sequence of the basidiomycete white-rot fungus Phlebia centrifuga.</title>
        <authorList>
            <person name="Granchi Z."/>
            <person name="Peng M."/>
            <person name="de Vries R.P."/>
            <person name="Hilden K."/>
            <person name="Makela M.R."/>
            <person name="Grigoriev I."/>
            <person name="Riley R."/>
        </authorList>
    </citation>
    <scope>NUCLEOTIDE SEQUENCE [LARGE SCALE GENOMIC DNA]</scope>
    <source>
        <strain evidence="1 2">FBCC195</strain>
    </source>
</reference>
<gene>
    <name evidence="1" type="ORF">PHLCEN_2v478</name>
</gene>
<comment type="caution">
    <text evidence="1">The sequence shown here is derived from an EMBL/GenBank/DDBJ whole genome shotgun (WGS) entry which is preliminary data.</text>
</comment>
<name>A0A2R6S5U6_9APHY</name>
<evidence type="ECO:0000313" key="1">
    <source>
        <dbReference type="EMBL" id="PSS37654.1"/>
    </source>
</evidence>
<sequence>MSRTHTTSSAPAPALTPATIAFSTASNKVIELLHSEPADPNALLYVNAKDDASLRQLAQQLLPFLTSKGDALEKLIEENKTSQIHVSEKTAQFWELKKLAVVSILDVMQDADKDTAQLEGPAAKKREDYFRTAQVSWAALKEVLIQLHKEIIGPYVLGTHHINIDHLMMHVIKQNAGDQISVADLHLAAWLARIAKLSSATGFEEGNDVVNKIEAHIGGSFSLPKDFSVAEARRRAGLPSTNVSPTERQSRFAAFWDAIRERPSWKKVYADGLH</sequence>
<organism evidence="1 2">
    <name type="scientific">Hermanssonia centrifuga</name>
    <dbReference type="NCBI Taxonomy" id="98765"/>
    <lineage>
        <taxon>Eukaryota</taxon>
        <taxon>Fungi</taxon>
        <taxon>Dikarya</taxon>
        <taxon>Basidiomycota</taxon>
        <taxon>Agaricomycotina</taxon>
        <taxon>Agaricomycetes</taxon>
        <taxon>Polyporales</taxon>
        <taxon>Meruliaceae</taxon>
        <taxon>Hermanssonia</taxon>
    </lineage>
</organism>
<dbReference type="STRING" id="98765.A0A2R6S5U6"/>
<keyword evidence="2" id="KW-1185">Reference proteome</keyword>
<dbReference type="OrthoDB" id="412788at2759"/>
<accession>A0A2R6S5U6</accession>
<dbReference type="EMBL" id="MLYV02000033">
    <property type="protein sequence ID" value="PSS37654.1"/>
    <property type="molecule type" value="Genomic_DNA"/>
</dbReference>
<evidence type="ECO:0000313" key="2">
    <source>
        <dbReference type="Proteomes" id="UP000186601"/>
    </source>
</evidence>
<protein>
    <recommendedName>
        <fullName evidence="3">GST C-terminal domain-containing protein</fullName>
    </recommendedName>
</protein>
<dbReference type="Proteomes" id="UP000186601">
    <property type="component" value="Unassembled WGS sequence"/>
</dbReference>
<evidence type="ECO:0008006" key="3">
    <source>
        <dbReference type="Google" id="ProtNLM"/>
    </source>
</evidence>
<dbReference type="AlphaFoldDB" id="A0A2R6S5U6"/>